<dbReference type="Pfam" id="PF03446">
    <property type="entry name" value="NAD_binding_2"/>
    <property type="match status" value="1"/>
</dbReference>
<accession>A0A7H0SQ49</accession>
<dbReference type="GO" id="GO:0050661">
    <property type="term" value="F:NADP binding"/>
    <property type="evidence" value="ECO:0007669"/>
    <property type="project" value="InterPro"/>
</dbReference>
<name>A0A7H0SQ49_9CORY</name>
<dbReference type="GO" id="GO:0051287">
    <property type="term" value="F:NAD binding"/>
    <property type="evidence" value="ECO:0007669"/>
    <property type="project" value="InterPro"/>
</dbReference>
<dbReference type="Proteomes" id="UP000516320">
    <property type="component" value="Chromosome"/>
</dbReference>
<comment type="similarity">
    <text evidence="1">Belongs to the HIBADH-related family.</text>
</comment>
<organism evidence="6 7">
    <name type="scientific">Corynebacterium poyangense</name>
    <dbReference type="NCBI Taxonomy" id="2684405"/>
    <lineage>
        <taxon>Bacteria</taxon>
        <taxon>Bacillati</taxon>
        <taxon>Actinomycetota</taxon>
        <taxon>Actinomycetes</taxon>
        <taxon>Mycobacteriales</taxon>
        <taxon>Corynebacteriaceae</taxon>
        <taxon>Corynebacterium</taxon>
    </lineage>
</organism>
<sequence>MTTIAWIGLGNMGSHMSSHLAAAGHSVIGFDINPAAMETARSRGVKTASSVSEAVSEAEVVFTMLPKGTHVRSVVEEVWEAANPGTLIIDSSTIDQATSIELHRESSQRGFQFVDAPVSGGVSGAENATLAIMTGGAEEAVEAAEPYLQPLSSRLFRAGGPGMGLAAKIANNMMLMISMMASAEGSQLADSLGLDPQVFWDIVSASSGNSWSHQTWYPVPGIVDSAAANRNFEPGFTALLALKDVSLAVEAGKAKNLNLPAANLASKQLKELVDSGLAEKDCTLIAKFVNPDGSLKGWTE</sequence>
<proteinExistence type="inferred from homology"/>
<evidence type="ECO:0000259" key="4">
    <source>
        <dbReference type="Pfam" id="PF03446"/>
    </source>
</evidence>
<dbReference type="InterPro" id="IPR006115">
    <property type="entry name" value="6PGDH_NADP-bd"/>
</dbReference>
<dbReference type="InterPro" id="IPR029154">
    <property type="entry name" value="HIBADH-like_NADP-bd"/>
</dbReference>
<dbReference type="Gene3D" id="3.40.50.720">
    <property type="entry name" value="NAD(P)-binding Rossmann-like Domain"/>
    <property type="match status" value="1"/>
</dbReference>
<keyword evidence="3" id="KW-0520">NAD</keyword>
<evidence type="ECO:0000313" key="7">
    <source>
        <dbReference type="Proteomes" id="UP000516320"/>
    </source>
</evidence>
<protein>
    <submittedName>
        <fullName evidence="6">Prephenate dehydrogenase/arogenate dehydrogenase family protein</fullName>
    </submittedName>
</protein>
<dbReference type="AlphaFoldDB" id="A0A7H0SQ49"/>
<evidence type="ECO:0000259" key="5">
    <source>
        <dbReference type="Pfam" id="PF14833"/>
    </source>
</evidence>
<feature type="domain" description="3-hydroxyisobutyrate dehydrogenase-like NAD-binding" evidence="5">
    <location>
        <begin position="162"/>
        <end position="288"/>
    </location>
</feature>
<gene>
    <name evidence="6" type="ORF">GP475_08520</name>
</gene>
<evidence type="ECO:0000256" key="3">
    <source>
        <dbReference type="ARBA" id="ARBA00023027"/>
    </source>
</evidence>
<dbReference type="InterPro" id="IPR036291">
    <property type="entry name" value="NAD(P)-bd_dom_sf"/>
</dbReference>
<dbReference type="PANTHER" id="PTHR22981">
    <property type="entry name" value="3-HYDROXYISOBUTYRATE DEHYDROGENASE-RELATED"/>
    <property type="match status" value="1"/>
</dbReference>
<evidence type="ECO:0000313" key="6">
    <source>
        <dbReference type="EMBL" id="QNQ90674.1"/>
    </source>
</evidence>
<evidence type="ECO:0000256" key="2">
    <source>
        <dbReference type="ARBA" id="ARBA00023002"/>
    </source>
</evidence>
<dbReference type="PANTHER" id="PTHR22981:SF7">
    <property type="entry name" value="3-HYDROXYISOBUTYRATE DEHYDROGENASE, MITOCHONDRIAL"/>
    <property type="match status" value="1"/>
</dbReference>
<dbReference type="SUPFAM" id="SSF51735">
    <property type="entry name" value="NAD(P)-binding Rossmann-fold domains"/>
    <property type="match status" value="1"/>
</dbReference>
<keyword evidence="2" id="KW-0560">Oxidoreductase</keyword>
<evidence type="ECO:0000256" key="1">
    <source>
        <dbReference type="ARBA" id="ARBA00009080"/>
    </source>
</evidence>
<dbReference type="KEGG" id="cpoy:GP475_08520"/>
<dbReference type="Pfam" id="PF14833">
    <property type="entry name" value="NAD_binding_11"/>
    <property type="match status" value="1"/>
</dbReference>
<reference evidence="6 7" key="1">
    <citation type="submission" date="2019-12" db="EMBL/GenBank/DDBJ databases">
        <title>Corynebacterium sp. nov., isolated from feces of the Anser Albifrons in China.</title>
        <authorList>
            <person name="Liu Q."/>
        </authorList>
    </citation>
    <scope>NUCLEOTIDE SEQUENCE [LARGE SCALE GENOMIC DNA]</scope>
    <source>
        <strain evidence="6 7">4H37-19</strain>
    </source>
</reference>
<dbReference type="SUPFAM" id="SSF48179">
    <property type="entry name" value="6-phosphogluconate dehydrogenase C-terminal domain-like"/>
    <property type="match status" value="1"/>
</dbReference>
<dbReference type="InterPro" id="IPR008927">
    <property type="entry name" value="6-PGluconate_DH-like_C_sf"/>
</dbReference>
<dbReference type="Gene3D" id="1.10.1040.10">
    <property type="entry name" value="N-(1-d-carboxylethyl)-l-norvaline Dehydrogenase, domain 2"/>
    <property type="match status" value="1"/>
</dbReference>
<keyword evidence="7" id="KW-1185">Reference proteome</keyword>
<dbReference type="GO" id="GO:0016616">
    <property type="term" value="F:oxidoreductase activity, acting on the CH-OH group of donors, NAD or NADP as acceptor"/>
    <property type="evidence" value="ECO:0007669"/>
    <property type="project" value="TreeGrafter"/>
</dbReference>
<feature type="domain" description="6-phosphogluconate dehydrogenase NADP-binding" evidence="4">
    <location>
        <begin position="3"/>
        <end position="156"/>
    </location>
</feature>
<dbReference type="InterPro" id="IPR013328">
    <property type="entry name" value="6PGD_dom2"/>
</dbReference>
<dbReference type="EMBL" id="CP046884">
    <property type="protein sequence ID" value="QNQ90674.1"/>
    <property type="molecule type" value="Genomic_DNA"/>
</dbReference>
<dbReference type="PIRSF" id="PIRSF000103">
    <property type="entry name" value="HIBADH"/>
    <property type="match status" value="1"/>
</dbReference>
<dbReference type="InterPro" id="IPR015815">
    <property type="entry name" value="HIBADH-related"/>
</dbReference>
<dbReference type="RefSeq" id="WP_187973988.1">
    <property type="nucleotide sequence ID" value="NZ_CP046884.1"/>
</dbReference>